<keyword evidence="4" id="KW-1185">Reference proteome</keyword>
<evidence type="ECO:0000313" key="4">
    <source>
        <dbReference type="Proteomes" id="UP000030765"/>
    </source>
</evidence>
<evidence type="ECO:0000313" key="3">
    <source>
        <dbReference type="EnsemblMetazoa" id="ASIC012891-PA"/>
    </source>
</evidence>
<dbReference type="Proteomes" id="UP000030765">
    <property type="component" value="Unassembled WGS sequence"/>
</dbReference>
<dbReference type="AlphaFoldDB" id="A0A084W4B9"/>
<dbReference type="EMBL" id="ATLV01020305">
    <property type="status" value="NOT_ANNOTATED_CDS"/>
    <property type="molecule type" value="Genomic_DNA"/>
</dbReference>
<gene>
    <name evidence="2" type="ORF">ZHAS_00012891</name>
</gene>
<reference evidence="2 4" key="1">
    <citation type="journal article" date="2014" name="BMC Genomics">
        <title>Genome sequence of Anopheles sinensis provides insight into genetics basis of mosquito competence for malaria parasites.</title>
        <authorList>
            <person name="Zhou D."/>
            <person name="Zhang D."/>
            <person name="Ding G."/>
            <person name="Shi L."/>
            <person name="Hou Q."/>
            <person name="Ye Y."/>
            <person name="Xu Y."/>
            <person name="Zhou H."/>
            <person name="Xiong C."/>
            <person name="Li S."/>
            <person name="Yu J."/>
            <person name="Hong S."/>
            <person name="Yu X."/>
            <person name="Zou P."/>
            <person name="Chen C."/>
            <person name="Chang X."/>
            <person name="Wang W."/>
            <person name="Lv Y."/>
            <person name="Sun Y."/>
            <person name="Ma L."/>
            <person name="Shen B."/>
            <person name="Zhu C."/>
        </authorList>
    </citation>
    <scope>NUCLEOTIDE SEQUENCE [LARGE SCALE GENOMIC DNA]</scope>
</reference>
<accession>A0A084W4B9</accession>
<reference evidence="3" key="2">
    <citation type="submission" date="2020-05" db="UniProtKB">
        <authorList>
            <consortium name="EnsemblMetazoa"/>
        </authorList>
    </citation>
    <scope>IDENTIFICATION</scope>
</reference>
<feature type="region of interest" description="Disordered" evidence="1">
    <location>
        <begin position="1"/>
        <end position="56"/>
    </location>
</feature>
<sequence length="56" mass="6495">MMNKRRPQAEDPLRTPTTFSLTAHNSTCTCRSSHHQIRIKTPPKANDNRNLWQPIP</sequence>
<dbReference type="EMBL" id="KE525297">
    <property type="protein sequence ID" value="KFB45063.1"/>
    <property type="molecule type" value="Genomic_DNA"/>
</dbReference>
<proteinExistence type="predicted"/>
<organism evidence="2">
    <name type="scientific">Anopheles sinensis</name>
    <name type="common">Mosquito</name>
    <dbReference type="NCBI Taxonomy" id="74873"/>
    <lineage>
        <taxon>Eukaryota</taxon>
        <taxon>Metazoa</taxon>
        <taxon>Ecdysozoa</taxon>
        <taxon>Arthropoda</taxon>
        <taxon>Hexapoda</taxon>
        <taxon>Insecta</taxon>
        <taxon>Pterygota</taxon>
        <taxon>Neoptera</taxon>
        <taxon>Endopterygota</taxon>
        <taxon>Diptera</taxon>
        <taxon>Nematocera</taxon>
        <taxon>Culicoidea</taxon>
        <taxon>Culicidae</taxon>
        <taxon>Anophelinae</taxon>
        <taxon>Anopheles</taxon>
    </lineage>
</organism>
<name>A0A084W4B9_ANOSI</name>
<evidence type="ECO:0000313" key="2">
    <source>
        <dbReference type="EMBL" id="KFB45063.1"/>
    </source>
</evidence>
<dbReference type="VEuPathDB" id="VectorBase:ASIC012891"/>
<protein>
    <submittedName>
        <fullName evidence="2 3">Uncharacterized protein</fullName>
    </submittedName>
</protein>
<dbReference type="EnsemblMetazoa" id="ASIC012891-RA">
    <property type="protein sequence ID" value="ASIC012891-PA"/>
    <property type="gene ID" value="ASIC012891"/>
</dbReference>
<feature type="compositionally biased region" description="Polar residues" evidence="1">
    <location>
        <begin position="15"/>
        <end position="31"/>
    </location>
</feature>
<evidence type="ECO:0000256" key="1">
    <source>
        <dbReference type="SAM" id="MobiDB-lite"/>
    </source>
</evidence>